<evidence type="ECO:0000256" key="2">
    <source>
        <dbReference type="SAM" id="SignalP"/>
    </source>
</evidence>
<dbReference type="AlphaFoldDB" id="A0A7S3NFC1"/>
<feature type="chain" id="PRO_5030772752" evidence="2">
    <location>
        <begin position="19"/>
        <end position="553"/>
    </location>
</feature>
<feature type="signal peptide" evidence="2">
    <location>
        <begin position="1"/>
        <end position="18"/>
    </location>
</feature>
<protein>
    <submittedName>
        <fullName evidence="3">Uncharacterized protein</fullName>
    </submittedName>
</protein>
<keyword evidence="1" id="KW-0812">Transmembrane</keyword>
<evidence type="ECO:0000256" key="1">
    <source>
        <dbReference type="SAM" id="Phobius"/>
    </source>
</evidence>
<gene>
    <name evidence="3" type="ORF">ALAG00032_LOCUS4616</name>
</gene>
<dbReference type="EMBL" id="HBIJ01006554">
    <property type="protein sequence ID" value="CAE0363875.1"/>
    <property type="molecule type" value="Transcribed_RNA"/>
</dbReference>
<reference evidence="3" key="1">
    <citation type="submission" date="2021-01" db="EMBL/GenBank/DDBJ databases">
        <authorList>
            <person name="Corre E."/>
            <person name="Pelletier E."/>
            <person name="Niang G."/>
            <person name="Scheremetjew M."/>
            <person name="Finn R."/>
            <person name="Kale V."/>
            <person name="Holt S."/>
            <person name="Cochrane G."/>
            <person name="Meng A."/>
            <person name="Brown T."/>
            <person name="Cohen L."/>
        </authorList>
    </citation>
    <scope>NUCLEOTIDE SEQUENCE</scope>
    <source>
        <strain evidence="3">CCMP1510</strain>
    </source>
</reference>
<keyword evidence="1" id="KW-1133">Transmembrane helix</keyword>
<keyword evidence="2" id="KW-0732">Signal</keyword>
<name>A0A7S3NFC1_9STRA</name>
<evidence type="ECO:0000313" key="3">
    <source>
        <dbReference type="EMBL" id="CAE0363875.1"/>
    </source>
</evidence>
<proteinExistence type="predicted"/>
<accession>A0A7S3NFC1</accession>
<keyword evidence="1" id="KW-0472">Membrane</keyword>
<organism evidence="3">
    <name type="scientific">Aureoumbra lagunensis</name>
    <dbReference type="NCBI Taxonomy" id="44058"/>
    <lineage>
        <taxon>Eukaryota</taxon>
        <taxon>Sar</taxon>
        <taxon>Stramenopiles</taxon>
        <taxon>Ochrophyta</taxon>
        <taxon>Pelagophyceae</taxon>
        <taxon>Pelagomonadales</taxon>
        <taxon>Aureoumbra</taxon>
    </lineage>
</organism>
<feature type="transmembrane region" description="Helical" evidence="1">
    <location>
        <begin position="507"/>
        <end position="527"/>
    </location>
</feature>
<sequence>MLMKLLTSVLALAFGVSAQTCNFTNIEALGLTSSYFENGCDTDTTCNSFQTELSWVATLGVDVSVETDGNYTVQFDATHTGINDQYATNTEIQMECFNLATITESSCDGCTETIAGSFEFNPRQLESLCSEALISSSTTNGADSFTIQFHTIVATGFYDTNNDFYQMVRARFCVSIVVDTSFEAVLSLSVEEVDVENAADSLELSVGIEAVETQVDTVQPCDLAAPYDSTHIFPMNERVCVHIFLEGEDAAEYFAWTEDAVIALDSSGTSYSLFNGRGFYETAAEYDYFRPGAWTPAAPETLVFGQNITDDYFTFWLPVDLLNGQELGQATITATVIFVRKDAQGRRLQGVPPFKRTVTRRLQEVLEQSNSMPAAISQSFTQLESVTGTDQCCLTVPSAKPAILELFSNVLASLLGFRQSVVEIKGSDIVIPSLNEEVAMFCKEMFMEEVSTNMIDLRVTSFGEPIVVDEVLEMFKNNATFIIRTQQDIHVTSEESKTTTLEIDSSLIFVLVLIFIILIVIFIVCAYRKKHRHDEEHVIKITPADDIKVVEQA</sequence>